<evidence type="ECO:0000313" key="1">
    <source>
        <dbReference type="EMBL" id="OVA17002.1"/>
    </source>
</evidence>
<accession>A0A200R2P9</accession>
<name>A0A200R2P9_MACCD</name>
<dbReference type="FunCoup" id="A0A200R2P9">
    <property type="interactions" value="18"/>
</dbReference>
<sequence length="198" mass="21691">MVENQSNHQNVPSLDWTNEASSRTIGLKKKKNNPAYPSSVEDEVSSDNHNQIECSGQNCKSCTATVVADCVAICCCPCAVVNFLTLTLVKVPFTMGRRCLRLMKKKCPMLGKKERRKRNDKADTGVIERSIISVQNCNKEGSLASLEGNLEIPIGSVVNGPENFCARVEAERVWLELYQVGHLGFGRVSFTGIPAKGS</sequence>
<dbReference type="STRING" id="56857.A0A200R2P9"/>
<dbReference type="PANTHER" id="PTHR33264:SF6">
    <property type="entry name" value="OS01G0638800 PROTEIN"/>
    <property type="match status" value="1"/>
</dbReference>
<dbReference type="InParanoid" id="A0A200R2P9"/>
<dbReference type="EMBL" id="MVGT01000456">
    <property type="protein sequence ID" value="OVA17002.1"/>
    <property type="molecule type" value="Genomic_DNA"/>
</dbReference>
<evidence type="ECO:0000313" key="2">
    <source>
        <dbReference type="Proteomes" id="UP000195402"/>
    </source>
</evidence>
<dbReference type="OMA" id="RHHIHGD"/>
<dbReference type="AlphaFoldDB" id="A0A200R2P9"/>
<protein>
    <submittedName>
        <fullName evidence="1">Uncharacterized protein</fullName>
    </submittedName>
</protein>
<organism evidence="1 2">
    <name type="scientific">Macleaya cordata</name>
    <name type="common">Five-seeded plume-poppy</name>
    <name type="synonym">Bocconia cordata</name>
    <dbReference type="NCBI Taxonomy" id="56857"/>
    <lineage>
        <taxon>Eukaryota</taxon>
        <taxon>Viridiplantae</taxon>
        <taxon>Streptophyta</taxon>
        <taxon>Embryophyta</taxon>
        <taxon>Tracheophyta</taxon>
        <taxon>Spermatophyta</taxon>
        <taxon>Magnoliopsida</taxon>
        <taxon>Ranunculales</taxon>
        <taxon>Papaveraceae</taxon>
        <taxon>Papaveroideae</taxon>
        <taxon>Macleaya</taxon>
    </lineage>
</organism>
<gene>
    <name evidence="1" type="ORF">BVC80_9043g46</name>
</gene>
<reference evidence="1 2" key="1">
    <citation type="journal article" date="2017" name="Mol. Plant">
        <title>The Genome of Medicinal Plant Macleaya cordata Provides New Insights into Benzylisoquinoline Alkaloids Metabolism.</title>
        <authorList>
            <person name="Liu X."/>
            <person name="Liu Y."/>
            <person name="Huang P."/>
            <person name="Ma Y."/>
            <person name="Qing Z."/>
            <person name="Tang Q."/>
            <person name="Cao H."/>
            <person name="Cheng P."/>
            <person name="Zheng Y."/>
            <person name="Yuan Z."/>
            <person name="Zhou Y."/>
            <person name="Liu J."/>
            <person name="Tang Z."/>
            <person name="Zhuo Y."/>
            <person name="Zhang Y."/>
            <person name="Yu L."/>
            <person name="Huang J."/>
            <person name="Yang P."/>
            <person name="Peng Q."/>
            <person name="Zhang J."/>
            <person name="Jiang W."/>
            <person name="Zhang Z."/>
            <person name="Lin K."/>
            <person name="Ro D.K."/>
            <person name="Chen X."/>
            <person name="Xiong X."/>
            <person name="Shang Y."/>
            <person name="Huang S."/>
            <person name="Zeng J."/>
        </authorList>
    </citation>
    <scope>NUCLEOTIDE SEQUENCE [LARGE SCALE GENOMIC DNA]</scope>
    <source>
        <strain evidence="2">cv. BLH2017</strain>
        <tissue evidence="1">Root</tissue>
    </source>
</reference>
<dbReference type="Proteomes" id="UP000195402">
    <property type="component" value="Unassembled WGS sequence"/>
</dbReference>
<proteinExistence type="predicted"/>
<keyword evidence="2" id="KW-1185">Reference proteome</keyword>
<dbReference type="PANTHER" id="PTHR33264">
    <property type="entry name" value="EXPRESSED PROTEIN"/>
    <property type="match status" value="1"/>
</dbReference>
<dbReference type="OrthoDB" id="689054at2759"/>
<comment type="caution">
    <text evidence="1">The sequence shown here is derived from an EMBL/GenBank/DDBJ whole genome shotgun (WGS) entry which is preliminary data.</text>
</comment>